<protein>
    <submittedName>
        <fullName evidence="1">Uncharacterized protein</fullName>
    </submittedName>
</protein>
<accession>A0AAF0UU32</accession>
<evidence type="ECO:0000313" key="1">
    <source>
        <dbReference type="EMBL" id="WMV51804.1"/>
    </source>
</evidence>
<keyword evidence="2" id="KW-1185">Reference proteome</keyword>
<organism evidence="1 2">
    <name type="scientific">Solanum verrucosum</name>
    <dbReference type="NCBI Taxonomy" id="315347"/>
    <lineage>
        <taxon>Eukaryota</taxon>
        <taxon>Viridiplantae</taxon>
        <taxon>Streptophyta</taxon>
        <taxon>Embryophyta</taxon>
        <taxon>Tracheophyta</taxon>
        <taxon>Spermatophyta</taxon>
        <taxon>Magnoliopsida</taxon>
        <taxon>eudicotyledons</taxon>
        <taxon>Gunneridae</taxon>
        <taxon>Pentapetalae</taxon>
        <taxon>asterids</taxon>
        <taxon>lamiids</taxon>
        <taxon>Solanales</taxon>
        <taxon>Solanaceae</taxon>
        <taxon>Solanoideae</taxon>
        <taxon>Solaneae</taxon>
        <taxon>Solanum</taxon>
    </lineage>
</organism>
<gene>
    <name evidence="1" type="ORF">MTR67_045189</name>
</gene>
<reference evidence="1" key="1">
    <citation type="submission" date="2023-08" db="EMBL/GenBank/DDBJ databases">
        <title>A de novo genome assembly of Solanum verrucosum Schlechtendal, a Mexican diploid species geographically isolated from the other diploid A-genome species in potato relatives.</title>
        <authorList>
            <person name="Hosaka K."/>
        </authorList>
    </citation>
    <scope>NUCLEOTIDE SEQUENCE</scope>
    <source>
        <tissue evidence="1">Young leaves</tissue>
    </source>
</reference>
<name>A0AAF0UU32_SOLVR</name>
<evidence type="ECO:0000313" key="2">
    <source>
        <dbReference type="Proteomes" id="UP001234989"/>
    </source>
</evidence>
<dbReference type="EMBL" id="CP133621">
    <property type="protein sequence ID" value="WMV51804.1"/>
    <property type="molecule type" value="Genomic_DNA"/>
</dbReference>
<proteinExistence type="predicted"/>
<dbReference type="AlphaFoldDB" id="A0AAF0UU32"/>
<dbReference type="Proteomes" id="UP001234989">
    <property type="component" value="Chromosome 10"/>
</dbReference>
<sequence length="237" mass="27013">MDEVQCICSHTRAEKLECWEEIVAVRELCGGHWDTCGDFKTVRTIAERRGCNRITNGLATTVLLGWIGSSTQWSGKNFSGALYNKLCLELYLITTLLFYNVKTENRGSLTSNLKTVNQVDNMQGLVDNLGVKWSLPTKYLGMPLGAKNKELEEIKGSMATTWLNGRGENEKNPRDMELWRRFISKKYGLLNNWITEEVPGTFGCSVWKTIRRLWIAFDAKVTIREGNGLKTSFWNEN</sequence>